<keyword evidence="2" id="KW-0547">Nucleotide-binding</keyword>
<dbReference type="AlphaFoldDB" id="F4CAH0"/>
<evidence type="ECO:0000313" key="6">
    <source>
        <dbReference type="EMBL" id="ADZ80940.1"/>
    </source>
</evidence>
<dbReference type="InterPro" id="IPR027417">
    <property type="entry name" value="P-loop_NTPase"/>
</dbReference>
<dbReference type="NCBIfam" id="NF038214">
    <property type="entry name" value="IS21_help_AAA"/>
    <property type="match status" value="1"/>
</dbReference>
<protein>
    <submittedName>
        <fullName evidence="6">IstB domain protein ATP-binding protein</fullName>
    </submittedName>
</protein>
<dbReference type="EMBL" id="CP002584">
    <property type="protein sequence ID" value="ADZ77432.1"/>
    <property type="molecule type" value="Genomic_DNA"/>
</dbReference>
<evidence type="ECO:0000256" key="2">
    <source>
        <dbReference type="ARBA" id="ARBA00022741"/>
    </source>
</evidence>
<dbReference type="Pfam" id="PF01695">
    <property type="entry name" value="IstB_IS21"/>
    <property type="match status" value="1"/>
</dbReference>
<proteinExistence type="inferred from homology"/>
<dbReference type="OrthoDB" id="8064373at2"/>
<dbReference type="PATRIC" id="fig|743722.3.peg.4709"/>
<dbReference type="SMART" id="SM00382">
    <property type="entry name" value="AAA"/>
    <property type="match status" value="1"/>
</dbReference>
<dbReference type="HOGENOM" id="CLU_062999_7_0_10"/>
<dbReference type="GO" id="GO:0006260">
    <property type="term" value="P:DNA replication"/>
    <property type="evidence" value="ECO:0007669"/>
    <property type="project" value="TreeGrafter"/>
</dbReference>
<dbReference type="PANTHER" id="PTHR30050">
    <property type="entry name" value="CHROMOSOMAL REPLICATION INITIATOR PROTEIN DNAA"/>
    <property type="match status" value="1"/>
</dbReference>
<evidence type="ECO:0000259" key="4">
    <source>
        <dbReference type="SMART" id="SM00382"/>
    </source>
</evidence>
<gene>
    <name evidence="5" type="ordered locus">Sph21_0857</name>
    <name evidence="6" type="ordered locus">Sph21_4422</name>
</gene>
<dbReference type="CDD" id="cd00009">
    <property type="entry name" value="AAA"/>
    <property type="match status" value="1"/>
</dbReference>
<dbReference type="InterPro" id="IPR003593">
    <property type="entry name" value="AAA+_ATPase"/>
</dbReference>
<evidence type="ECO:0000313" key="5">
    <source>
        <dbReference type="EMBL" id="ADZ77432.1"/>
    </source>
</evidence>
<dbReference type="Gene3D" id="3.40.50.300">
    <property type="entry name" value="P-loop containing nucleotide triphosphate hydrolases"/>
    <property type="match status" value="1"/>
</dbReference>
<dbReference type="PANTHER" id="PTHR30050:SF4">
    <property type="entry name" value="ATP-BINDING PROTEIN RV3427C IN INSERTION SEQUENCE-RELATED"/>
    <property type="match status" value="1"/>
</dbReference>
<dbReference type="SUPFAM" id="SSF52540">
    <property type="entry name" value="P-loop containing nucleoside triphosphate hydrolases"/>
    <property type="match status" value="1"/>
</dbReference>
<keyword evidence="3 6" id="KW-0067">ATP-binding</keyword>
<sequence length="266" mass="30484">MNTNTLEKLRKLKFHGMYHAFKSSLESGRYDSLTADELLAQLVDAEWDDRHNRRIARQIFYAKFRYKAAVEDINYEVSRNVDKNFILRLADCSFIERNENLLITGSTGIGKSYMATALGYQACIMGYRVFYASTPKLFAKLKMAKADGTYIKEIARIEKQQLLILDDFAIQPFDAPSRAALMEIIEDRHGKTSLIITSQLPVSAWYEVIGDKTIADAILDRIVHDAHRMELNGESMRKKRASTTEKKHNRNFIIITFDENTATAPN</sequence>
<dbReference type="KEGG" id="shg:Sph21_0857"/>
<reference evidence="6" key="1">
    <citation type="submission" date="2011-03" db="EMBL/GenBank/DDBJ databases">
        <title>Complete sequence of Sphingobacterium sp. 21.</title>
        <authorList>
            <consortium name="US DOE Joint Genome Institute"/>
            <person name="Lucas S."/>
            <person name="Copeland A."/>
            <person name="Lapidus A."/>
            <person name="Cheng J.-F."/>
            <person name="Goodwin L."/>
            <person name="Pitluck S."/>
            <person name="Davenport K."/>
            <person name="Detter J.C."/>
            <person name="Han C."/>
            <person name="Tapia R."/>
            <person name="Land M."/>
            <person name="Hauser L."/>
            <person name="Kyrpides N."/>
            <person name="Ivanova N."/>
            <person name="Ovchinnikova G."/>
            <person name="Pagani I."/>
            <person name="Siebers A.K."/>
            <person name="Allgaier M."/>
            <person name="Thelen M.P."/>
            <person name="Hugenholtz P."/>
            <person name="Woyke T."/>
        </authorList>
    </citation>
    <scope>NUCLEOTIDE SEQUENCE</scope>
    <source>
        <strain evidence="6">21</strain>
    </source>
</reference>
<dbReference type="PIRSF" id="PIRSF003073">
    <property type="entry name" value="DNAC_TnpB_IstB"/>
    <property type="match status" value="1"/>
</dbReference>
<dbReference type="GO" id="GO:0005524">
    <property type="term" value="F:ATP binding"/>
    <property type="evidence" value="ECO:0007669"/>
    <property type="project" value="UniProtKB-KW"/>
</dbReference>
<dbReference type="InterPro" id="IPR028350">
    <property type="entry name" value="DNAC/IstB-like"/>
</dbReference>
<dbReference type="InterPro" id="IPR047661">
    <property type="entry name" value="IstB"/>
</dbReference>
<accession>F4CAH0</accession>
<dbReference type="STRING" id="743722.Sph21_0857"/>
<evidence type="ECO:0000256" key="1">
    <source>
        <dbReference type="ARBA" id="ARBA00008059"/>
    </source>
</evidence>
<evidence type="ECO:0000256" key="3">
    <source>
        <dbReference type="ARBA" id="ARBA00022840"/>
    </source>
</evidence>
<organism evidence="6">
    <name type="scientific">Sphingobacterium sp. (strain 21)</name>
    <dbReference type="NCBI Taxonomy" id="743722"/>
    <lineage>
        <taxon>Bacteria</taxon>
        <taxon>Pseudomonadati</taxon>
        <taxon>Bacteroidota</taxon>
        <taxon>Sphingobacteriia</taxon>
        <taxon>Sphingobacteriales</taxon>
        <taxon>Sphingobacteriaceae</taxon>
        <taxon>Sphingobacterium</taxon>
    </lineage>
</organism>
<dbReference type="EMBL" id="CP002584">
    <property type="protein sequence ID" value="ADZ80940.1"/>
    <property type="molecule type" value="Genomic_DNA"/>
</dbReference>
<dbReference type="KEGG" id="shg:Sph21_4422"/>
<feature type="domain" description="AAA+ ATPase" evidence="4">
    <location>
        <begin position="97"/>
        <end position="230"/>
    </location>
</feature>
<dbReference type="eggNOG" id="COG1484">
    <property type="taxonomic scope" value="Bacteria"/>
</dbReference>
<name>F4CAH0_SPHS2</name>
<comment type="similarity">
    <text evidence="1">Belongs to the IS21/IS1162 putative ATP-binding protein family.</text>
</comment>
<dbReference type="InterPro" id="IPR002611">
    <property type="entry name" value="IstB_ATP-bd"/>
</dbReference>